<dbReference type="Pfam" id="PF08388">
    <property type="entry name" value="GIIM"/>
    <property type="match status" value="1"/>
</dbReference>
<dbReference type="OrthoDB" id="9793236at2"/>
<accession>A0A4Z0W351</accession>
<evidence type="ECO:0000313" key="3">
    <source>
        <dbReference type="Proteomes" id="UP000297288"/>
    </source>
</evidence>
<reference evidence="2 3" key="1">
    <citation type="submission" date="2019-04" db="EMBL/GenBank/DDBJ databases">
        <title>Draft genome sequence data and analysis of a Fermenting Bacterium, Geotoga petraea strain HO-Geo1, isolated from heavy-oil petroleum reservoir in Russia.</title>
        <authorList>
            <person name="Grouzdev D.S."/>
            <person name="Semenova E.M."/>
            <person name="Sokolova D.S."/>
            <person name="Tourova T.P."/>
            <person name="Poltaraus A.B."/>
            <person name="Nazina T.N."/>
        </authorList>
    </citation>
    <scope>NUCLEOTIDE SEQUENCE [LARGE SCALE GENOMIC DNA]</scope>
    <source>
        <strain evidence="2 3">HO-Geo1</strain>
    </source>
</reference>
<comment type="caution">
    <text evidence="2">The sequence shown here is derived from an EMBL/GenBank/DDBJ whole genome shotgun (WGS) entry which is preliminary data.</text>
</comment>
<evidence type="ECO:0000259" key="1">
    <source>
        <dbReference type="Pfam" id="PF08388"/>
    </source>
</evidence>
<protein>
    <submittedName>
        <fullName evidence="2">Maturase</fullName>
    </submittedName>
</protein>
<proteinExistence type="predicted"/>
<organism evidence="2 3">
    <name type="scientific">Geotoga petraea</name>
    <dbReference type="NCBI Taxonomy" id="28234"/>
    <lineage>
        <taxon>Bacteria</taxon>
        <taxon>Thermotogati</taxon>
        <taxon>Thermotogota</taxon>
        <taxon>Thermotogae</taxon>
        <taxon>Petrotogales</taxon>
        <taxon>Petrotogaceae</taxon>
        <taxon>Geotoga</taxon>
    </lineage>
</organism>
<sequence>MVHSLQIKYYVPKNKINKLKSKLRKLLRKNWSIKMETRIKKINQLITGWVQYYKYANMKNHMEKIDSWVRRKLRAIKWKEWKTPKNRMKNLIKLGMDRKEAYIYSNTRKAYWRISKSWILNKTLTNQYWISQGFKSFSNYYNAVKIQS</sequence>
<feature type="domain" description="Group II intron maturase-specific" evidence="1">
    <location>
        <begin position="16"/>
        <end position="92"/>
    </location>
</feature>
<dbReference type="AlphaFoldDB" id="A0A4Z0W351"/>
<dbReference type="InterPro" id="IPR013597">
    <property type="entry name" value="Mat_intron_G2"/>
</dbReference>
<dbReference type="Proteomes" id="UP000297288">
    <property type="component" value="Unassembled WGS sequence"/>
</dbReference>
<gene>
    <name evidence="2" type="ORF">E4650_06005</name>
</gene>
<name>A0A4Z0W351_9BACT</name>
<dbReference type="RefSeq" id="WP_135402857.1">
    <property type="nucleotide sequence ID" value="NZ_SRME01000003.1"/>
</dbReference>
<dbReference type="EMBL" id="SRME01000003">
    <property type="protein sequence ID" value="TGG87892.1"/>
    <property type="molecule type" value="Genomic_DNA"/>
</dbReference>
<evidence type="ECO:0000313" key="2">
    <source>
        <dbReference type="EMBL" id="TGG87892.1"/>
    </source>
</evidence>